<organism evidence="1 2">
    <name type="scientific">Micromonospora noduli</name>
    <dbReference type="NCBI Taxonomy" id="709876"/>
    <lineage>
        <taxon>Bacteria</taxon>
        <taxon>Bacillati</taxon>
        <taxon>Actinomycetota</taxon>
        <taxon>Actinomycetes</taxon>
        <taxon>Micromonosporales</taxon>
        <taxon>Micromonosporaceae</taxon>
        <taxon>Micromonospora</taxon>
    </lineage>
</organism>
<name>A0ABX9CW67_9ACTN</name>
<dbReference type="EMBL" id="PYAC01000041">
    <property type="protein sequence ID" value="RAO10427.1"/>
    <property type="molecule type" value="Genomic_DNA"/>
</dbReference>
<dbReference type="Proteomes" id="UP000249045">
    <property type="component" value="Unassembled WGS sequence"/>
</dbReference>
<keyword evidence="2" id="KW-1185">Reference proteome</keyword>
<dbReference type="RefSeq" id="WP_146766752.1">
    <property type="nucleotide sequence ID" value="NZ_JBFAQI010000004.1"/>
</dbReference>
<evidence type="ECO:0000313" key="1">
    <source>
        <dbReference type="EMBL" id="RAO10427.1"/>
    </source>
</evidence>
<proteinExistence type="predicted"/>
<gene>
    <name evidence="1" type="ORF">MED15_05643</name>
</gene>
<sequence length="136" mass="15644">MSSEPVRTRIVGMSLHRIVLEWSWWQVDEESENDWDGTIGIPTSPSAHDWRNTPWRIESSDLSLEVGGYCTVVIPPTIVRVIGIEKYDPAADFGFLPRPEFVLELRPLDYDDDDEAGFVHYLNTREPLSLELIKRS</sequence>
<protein>
    <submittedName>
        <fullName evidence="1">Uncharacterized protein</fullName>
    </submittedName>
</protein>
<accession>A0ABX9CW67</accession>
<reference evidence="1 2" key="1">
    <citation type="submission" date="2018-03" db="EMBL/GenBank/DDBJ databases">
        <title>Defining the species Micromonospora saelicesensis and Micromonospora noduli under the framework of genomics.</title>
        <authorList>
            <person name="Riesco R."/>
            <person name="Trujillo M.E."/>
        </authorList>
    </citation>
    <scope>NUCLEOTIDE SEQUENCE [LARGE SCALE GENOMIC DNA]</scope>
    <source>
        <strain evidence="1 2">MED15</strain>
    </source>
</reference>
<evidence type="ECO:0000313" key="2">
    <source>
        <dbReference type="Proteomes" id="UP000249045"/>
    </source>
</evidence>
<comment type="caution">
    <text evidence="1">The sequence shown here is derived from an EMBL/GenBank/DDBJ whole genome shotgun (WGS) entry which is preliminary data.</text>
</comment>